<dbReference type="GeneID" id="32310217"/>
<feature type="domain" description="Peptidase C51" evidence="2">
    <location>
        <begin position="603"/>
        <end position="693"/>
    </location>
</feature>
<proteinExistence type="predicted"/>
<dbReference type="AlphaFoldDB" id="A0AAC9D694"/>
<dbReference type="InterPro" id="IPR007921">
    <property type="entry name" value="CHAP_dom"/>
</dbReference>
<dbReference type="RefSeq" id="WP_066035056.1">
    <property type="nucleotide sequence ID" value="NZ_CP016907.1"/>
</dbReference>
<evidence type="ECO:0000313" key="3">
    <source>
        <dbReference type="EMBL" id="AOC97421.1"/>
    </source>
</evidence>
<gene>
    <name evidence="3" type="ORF">BB050_04343</name>
</gene>
<reference evidence="3 4" key="1">
    <citation type="submission" date="2016-08" db="EMBL/GenBank/DDBJ databases">
        <title>Complete genome sequence of Flavobacterium johnsoniae strain GSE09, a volatile-producing biocontrol agent isolated from cucumber (Cucumis sativus).</title>
        <authorList>
            <person name="Jeong J.-J."/>
            <person name="Oh J.Y."/>
            <person name="Jim Y.J."/>
            <person name="Sang M.K."/>
            <person name="Kim K.D."/>
        </authorList>
    </citation>
    <scope>NUCLEOTIDE SEQUENCE [LARGE SCALE GENOMIC DNA]</scope>
    <source>
        <strain evidence="3 4">GSE09</strain>
    </source>
</reference>
<protein>
    <recommendedName>
        <fullName evidence="2">Peptidase C51 domain-containing protein</fullName>
    </recommendedName>
</protein>
<sequence>MPDFRITGNSTPTVGEKHTYSIADNFVANIPSAKANDLGILSPDVHWSIYELRGNSWIHKKKNDKTGPIVQYSFFEATIKYEGLKLIAEKGGEKATLIIKPQSHVERKIVHVDFLDALWNKPTKPFAYGDKVIVRIHCVNLNRCRGTITLWEDEEPGASHNSLNKNNKATTLPIYIEDGKAEAKFFLSPSFAQLANKQGDKATGNEGEFHEYYVTVEIFNQKTFESQNINIANPDYKKTQDKPTPAEQKGSSKKEEKGIKSNGDVHDYYETNLDVLNEIRKAGDMVREVLNKPMIIDMPEEGEENTSTCVCKENNFYWSNKLTCEERKKVLEVCAKLWGEDKKKNKASELMAVMHLETGEKNMFKPYADNGAGYSGLIQFSDASARNLGTTRSALKAMTFIEQMDYVYKYFASKTEIATMVDLYLHVLKPNAVGNGNNPDYVIFDESISVPDGDGSQTSLEQRKININKEPWVTKYGYSSNPSFMKGEEHSRRRKWVYTKQRFEERWGFINGKTTIADVEQELKESHYNIGAGFLFNGVCENAVADDASKENAGERAPWMKIVLEEAKNYGGFDEGEDPLKSRIKQEYFSISNEFTTSNTDPTSISWCAAFASWCLQKAVYLNPSTCRALEFNPDYIHEGVGKSDKKPSHMRKIEEPVYGCIVVWKNTRGGGGHVAFYYGRTKEGNIVPIGGNQGSSLKFSSRNPNGDFGQKVIGYYLPEDYEDNIKDQFTEDELSLNPSNLNKGNLLKKSSENISGKTS</sequence>
<dbReference type="EMBL" id="CP016907">
    <property type="protein sequence ID" value="AOC97421.1"/>
    <property type="molecule type" value="Genomic_DNA"/>
</dbReference>
<feature type="region of interest" description="Disordered" evidence="1">
    <location>
        <begin position="741"/>
        <end position="760"/>
    </location>
</feature>
<dbReference type="KEGG" id="fjg:BB050_04343"/>
<organism evidence="3 4">
    <name type="scientific">Flavobacterium anhuiense</name>
    <dbReference type="NCBI Taxonomy" id="459526"/>
    <lineage>
        <taxon>Bacteria</taxon>
        <taxon>Pseudomonadati</taxon>
        <taxon>Bacteroidota</taxon>
        <taxon>Flavobacteriia</taxon>
        <taxon>Flavobacteriales</taxon>
        <taxon>Flavobacteriaceae</taxon>
        <taxon>Flavobacterium</taxon>
    </lineage>
</organism>
<dbReference type="Pfam" id="PF05257">
    <property type="entry name" value="CHAP"/>
    <property type="match status" value="1"/>
</dbReference>
<accession>A0AAC9D694</accession>
<name>A0AAC9D694_9FLAO</name>
<evidence type="ECO:0000256" key="1">
    <source>
        <dbReference type="SAM" id="MobiDB-lite"/>
    </source>
</evidence>
<feature type="region of interest" description="Disordered" evidence="1">
    <location>
        <begin position="230"/>
        <end position="263"/>
    </location>
</feature>
<feature type="compositionally biased region" description="Basic and acidic residues" evidence="1">
    <location>
        <begin position="250"/>
        <end position="263"/>
    </location>
</feature>
<evidence type="ECO:0000313" key="4">
    <source>
        <dbReference type="Proteomes" id="UP000093276"/>
    </source>
</evidence>
<dbReference type="Proteomes" id="UP000093276">
    <property type="component" value="Chromosome"/>
</dbReference>
<evidence type="ECO:0000259" key="2">
    <source>
        <dbReference type="Pfam" id="PF05257"/>
    </source>
</evidence>